<keyword evidence="3" id="KW-0378">Hydrolase</keyword>
<keyword evidence="6" id="KW-0732">Signal</keyword>
<gene>
    <name evidence="9" type="ORF">GZ78_18105</name>
</gene>
<keyword evidence="5" id="KW-0482">Metalloprotease</keyword>
<dbReference type="GO" id="GO:0046872">
    <property type="term" value="F:metal ion binding"/>
    <property type="evidence" value="ECO:0007669"/>
    <property type="project" value="InterPro"/>
</dbReference>
<keyword evidence="10" id="KW-1185">Reference proteome</keyword>
<evidence type="ECO:0000256" key="4">
    <source>
        <dbReference type="ARBA" id="ARBA00022833"/>
    </source>
</evidence>
<sequence>MQFKRKTLSALIATSLLLTGCSQLSIEAKNTSTLSPSHASSLPTVNIPYQKFVLDNGLTVVVHEDRKAPVVAVNVWYKVGSKDEPFGKTGFAHLFEHLMFNGSENFDQDFFVPFLSAGATDMNGTTNNDRTNYFQTVPTQALDMALWMESDRMGHFLGAVTQEKLDIQRGVVQNEKRQGENRPYGKSWGQMAQDTFPAGHPYSWSVIGSMEDLDAASLEDVKGWFKQYYGPSNAVIVLAGDIDEKTAREKVGQYFADIQPGPPLSVPGAWVAKRTGEKRRVMQDHVTQPRLTLSWNIPQDGASENIEIQLLASILGDGESSRLYQRLVKEEQLVTDVSASIYSRLLAGQIYISADAKPDADLAKIEAIIREELDKALQEGIEQAELDQARIRFTANFIRETERVGGFGGKSDILASGEVYHGNPGFYQVSSQHLTQATPDSIQTAGKKWLNDGVYIQTVLPYPKYTATTEGADRSQLPAVGDGKKLDLPEIQRAELSNGLKIVLANRTSTPMVSMRLQFNGGLSSHQNYGPGVPGFTLEMLREGNEQRDSAGLQTELDKLGTTLSTSISGDQASVSLSSLSSNLVPSLGILTEMVTAPGFDQGDIDQLKAQKLQQIGQEKTTPTSLLQRELPHVLYSADHPYATPATGSGNADTLTSIKRKTIVDYYNDWIRPDNATLFLVGDVNLEQLLPALEQNLATWSAPEKAIPQVKFPEIAQPSQPKVYLINQPDAQQSTIAVAQLLPALTSDQLDEELSFSVFNDLLGGEFTSRINMNLREEKRWSYGARSYSRDTKAQRPYLIRTSVQTDKTGPALAEIRHELQAVFTDEMASADEVTRYRDNRLKEQAGRFETNDRLLSAISRVETYNLPQNYLEQYADLLKGIDTESVRAAGDKRLDPETMIWMVVGDLEKIEKEVRALGLGDVEILQPKG</sequence>
<evidence type="ECO:0000256" key="5">
    <source>
        <dbReference type="ARBA" id="ARBA00023049"/>
    </source>
</evidence>
<evidence type="ECO:0000256" key="3">
    <source>
        <dbReference type="ARBA" id="ARBA00022801"/>
    </source>
</evidence>
<dbReference type="InterPro" id="IPR007863">
    <property type="entry name" value="Peptidase_M16_C"/>
</dbReference>
<dbReference type="AlphaFoldDB" id="A0A081NGR3"/>
<organism evidence="9 10">
    <name type="scientific">Endozoicomonas numazuensis</name>
    <dbReference type="NCBI Taxonomy" id="1137799"/>
    <lineage>
        <taxon>Bacteria</taxon>
        <taxon>Pseudomonadati</taxon>
        <taxon>Pseudomonadota</taxon>
        <taxon>Gammaproteobacteria</taxon>
        <taxon>Oceanospirillales</taxon>
        <taxon>Endozoicomonadaceae</taxon>
        <taxon>Endozoicomonas</taxon>
    </lineage>
</organism>
<dbReference type="GO" id="GO:0008237">
    <property type="term" value="F:metallopeptidase activity"/>
    <property type="evidence" value="ECO:0007669"/>
    <property type="project" value="UniProtKB-KW"/>
</dbReference>
<dbReference type="Pfam" id="PF00675">
    <property type="entry name" value="Peptidase_M16"/>
    <property type="match status" value="2"/>
</dbReference>
<evidence type="ECO:0000313" key="10">
    <source>
        <dbReference type="Proteomes" id="UP000028073"/>
    </source>
</evidence>
<dbReference type="PANTHER" id="PTHR43690">
    <property type="entry name" value="NARDILYSIN"/>
    <property type="match status" value="1"/>
</dbReference>
<feature type="domain" description="Peptidase M16 C-terminal" evidence="8">
    <location>
        <begin position="658"/>
        <end position="839"/>
    </location>
</feature>
<dbReference type="GO" id="GO:0006508">
    <property type="term" value="P:proteolysis"/>
    <property type="evidence" value="ECO:0007669"/>
    <property type="project" value="UniProtKB-KW"/>
</dbReference>
<comment type="similarity">
    <text evidence="1">Belongs to the peptidase M16 family.</text>
</comment>
<feature type="domain" description="Peptidase M16 N-terminal" evidence="7">
    <location>
        <begin position="60"/>
        <end position="177"/>
    </location>
</feature>
<proteinExistence type="inferred from homology"/>
<dbReference type="eggNOG" id="COG0612">
    <property type="taxonomic scope" value="Bacteria"/>
</dbReference>
<keyword evidence="4" id="KW-0862">Zinc</keyword>
<dbReference type="InterPro" id="IPR050626">
    <property type="entry name" value="Peptidase_M16"/>
</dbReference>
<dbReference type="Proteomes" id="UP000028073">
    <property type="component" value="Unassembled WGS sequence"/>
</dbReference>
<evidence type="ECO:0008006" key="11">
    <source>
        <dbReference type="Google" id="ProtNLM"/>
    </source>
</evidence>
<evidence type="ECO:0000256" key="1">
    <source>
        <dbReference type="ARBA" id="ARBA00007261"/>
    </source>
</evidence>
<dbReference type="PANTHER" id="PTHR43690:SF17">
    <property type="entry name" value="PROTEIN YHJJ"/>
    <property type="match status" value="1"/>
</dbReference>
<dbReference type="EMBL" id="JOKH01000003">
    <property type="protein sequence ID" value="KEQ17636.1"/>
    <property type="molecule type" value="Genomic_DNA"/>
</dbReference>
<feature type="chain" id="PRO_5001760809" description="Peptidase M16" evidence="6">
    <location>
        <begin position="25"/>
        <end position="930"/>
    </location>
</feature>
<feature type="domain" description="Peptidase M16 N-terminal" evidence="7">
    <location>
        <begin position="502"/>
        <end position="637"/>
    </location>
</feature>
<dbReference type="PROSITE" id="PS51257">
    <property type="entry name" value="PROKAR_LIPOPROTEIN"/>
    <property type="match status" value="1"/>
</dbReference>
<dbReference type="Gene3D" id="3.30.830.10">
    <property type="entry name" value="Metalloenzyme, LuxS/M16 peptidase-like"/>
    <property type="match status" value="4"/>
</dbReference>
<evidence type="ECO:0000259" key="7">
    <source>
        <dbReference type="Pfam" id="PF00675"/>
    </source>
</evidence>
<accession>A0A081NGR3</accession>
<dbReference type="SUPFAM" id="SSF63411">
    <property type="entry name" value="LuxS/MPP-like metallohydrolase"/>
    <property type="match status" value="4"/>
</dbReference>
<keyword evidence="2" id="KW-0645">Protease</keyword>
<feature type="signal peptide" evidence="6">
    <location>
        <begin position="1"/>
        <end position="24"/>
    </location>
</feature>
<protein>
    <recommendedName>
        <fullName evidence="11">Peptidase M16</fullName>
    </recommendedName>
</protein>
<reference evidence="9 10" key="1">
    <citation type="submission" date="2014-06" db="EMBL/GenBank/DDBJ databases">
        <title>Whole Genome Sequences of Three Symbiotic Endozoicomonas Bacteria.</title>
        <authorList>
            <person name="Neave M.J."/>
            <person name="Apprill A."/>
            <person name="Voolstra C.R."/>
        </authorList>
    </citation>
    <scope>NUCLEOTIDE SEQUENCE [LARGE SCALE GENOMIC DNA]</scope>
    <source>
        <strain evidence="9 10">DSM 25634</strain>
    </source>
</reference>
<feature type="domain" description="Peptidase M16 C-terminal" evidence="8">
    <location>
        <begin position="217"/>
        <end position="390"/>
    </location>
</feature>
<dbReference type="Pfam" id="PF05193">
    <property type="entry name" value="Peptidase_M16_C"/>
    <property type="match status" value="2"/>
</dbReference>
<evidence type="ECO:0000256" key="6">
    <source>
        <dbReference type="SAM" id="SignalP"/>
    </source>
</evidence>
<comment type="caution">
    <text evidence="9">The sequence shown here is derived from an EMBL/GenBank/DDBJ whole genome shotgun (WGS) entry which is preliminary data.</text>
</comment>
<evidence type="ECO:0000259" key="8">
    <source>
        <dbReference type="Pfam" id="PF05193"/>
    </source>
</evidence>
<evidence type="ECO:0000313" key="9">
    <source>
        <dbReference type="EMBL" id="KEQ17636.1"/>
    </source>
</evidence>
<name>A0A081NGR3_9GAMM</name>
<dbReference type="STRING" id="1137799.GZ78_18105"/>
<evidence type="ECO:0000256" key="2">
    <source>
        <dbReference type="ARBA" id="ARBA00022670"/>
    </source>
</evidence>
<dbReference type="InterPro" id="IPR011249">
    <property type="entry name" value="Metalloenz_LuxS/M16"/>
</dbReference>
<dbReference type="InterPro" id="IPR011765">
    <property type="entry name" value="Pept_M16_N"/>
</dbReference>